<dbReference type="Proteomes" id="UP000282311">
    <property type="component" value="Unassembled WGS sequence"/>
</dbReference>
<evidence type="ECO:0000313" key="5">
    <source>
        <dbReference type="EMBL" id="RKN86233.1"/>
    </source>
</evidence>
<dbReference type="SUPFAM" id="SSF53850">
    <property type="entry name" value="Periplasmic binding protein-like II"/>
    <property type="match status" value="1"/>
</dbReference>
<dbReference type="RefSeq" id="WP_120745924.1">
    <property type="nucleotide sequence ID" value="NZ_RBAH01000002.1"/>
</dbReference>
<keyword evidence="3" id="KW-0813">Transport</keyword>
<dbReference type="OrthoDB" id="2507786at2"/>
<name>A0A3B0CLG9_9BACL</name>
<dbReference type="PANTHER" id="PTHR43649:SF31">
    <property type="entry name" value="SN-GLYCEROL-3-PHOSPHATE-BINDING PERIPLASMIC PROTEIN UGPB"/>
    <property type="match status" value="1"/>
</dbReference>
<dbReference type="PROSITE" id="PS51257">
    <property type="entry name" value="PROKAR_LIPOPROTEIN"/>
    <property type="match status" value="1"/>
</dbReference>
<gene>
    <name evidence="5" type="ORF">D7M11_04270</name>
</gene>
<keyword evidence="4" id="KW-0732">Signal</keyword>
<comment type="subcellular location">
    <subcellularLocation>
        <location evidence="1">Cell envelope</location>
    </subcellularLocation>
</comment>
<proteinExistence type="inferred from homology"/>
<dbReference type="Pfam" id="PF01547">
    <property type="entry name" value="SBP_bac_1"/>
    <property type="match status" value="1"/>
</dbReference>
<comment type="caution">
    <text evidence="5">The sequence shown here is derived from an EMBL/GenBank/DDBJ whole genome shotgun (WGS) entry which is preliminary data.</text>
</comment>
<reference evidence="5 6" key="1">
    <citation type="journal article" date="2007" name="Int. J. Syst. Evol. Microbiol.">
        <title>Paenibacillus ginsengarvi sp. nov., isolated from soil from ginseng cultivation.</title>
        <authorList>
            <person name="Yoon M.H."/>
            <person name="Ten L.N."/>
            <person name="Im W.T."/>
        </authorList>
    </citation>
    <scope>NUCLEOTIDE SEQUENCE [LARGE SCALE GENOMIC DNA]</scope>
    <source>
        <strain evidence="5 6">KCTC 13059</strain>
    </source>
</reference>
<dbReference type="AlphaFoldDB" id="A0A3B0CLG9"/>
<sequence length="453" mass="50153">MVIKEGKSSAAALLSLILATAMVTGCTSGKDGQGATDIGGENGGKAVKANEPPQDPIELILYYPFISDWDEDGLNKIMGEPLKKKFPYITPKFIVGGSKPGTSITELIAAGQKIDIMFFSIGATPPTLLDPKMEYDISPLIKKYDYDLSKLEPTTVDMAKQIAKGGMYGLPAYVPPSALYYNKDMFDKFGVTYPKDGMNWDELEELNKKLTRKDGDTQYYGLAMPFGHLALMNARSLNPIDPAAEKAVINTDGWKKFADNFIRYYTIPGYDKTAKALDVGVQNNRFFKDRNTAMFLEITGTHAAQLEGMNFDIATFPVFKDAPSVGPQPYPTYYYITNTSKYKDQSFQVISYFTSEEFQLQKSKEGKMLTILQSKTVKESFGQDVPLFKGKNTKAMLPQKYGPASAVTRYNSIATTEFYNAVIATISGVKDLNTAFRDAEETANQKIQTAKPK</sequence>
<dbReference type="InterPro" id="IPR050490">
    <property type="entry name" value="Bact_solute-bd_prot1"/>
</dbReference>
<dbReference type="EMBL" id="RBAH01000002">
    <property type="protein sequence ID" value="RKN86233.1"/>
    <property type="molecule type" value="Genomic_DNA"/>
</dbReference>
<evidence type="ECO:0000256" key="4">
    <source>
        <dbReference type="ARBA" id="ARBA00022729"/>
    </source>
</evidence>
<dbReference type="Gene3D" id="3.40.190.10">
    <property type="entry name" value="Periplasmic binding protein-like II"/>
    <property type="match status" value="1"/>
</dbReference>
<accession>A0A3B0CLG9</accession>
<protein>
    <submittedName>
        <fullName evidence="5">Extracellular solute-binding protein</fullName>
    </submittedName>
</protein>
<evidence type="ECO:0000313" key="6">
    <source>
        <dbReference type="Proteomes" id="UP000282311"/>
    </source>
</evidence>
<dbReference type="InterPro" id="IPR006059">
    <property type="entry name" value="SBP"/>
</dbReference>
<keyword evidence="6" id="KW-1185">Reference proteome</keyword>
<evidence type="ECO:0000256" key="3">
    <source>
        <dbReference type="ARBA" id="ARBA00022448"/>
    </source>
</evidence>
<dbReference type="GO" id="GO:0030313">
    <property type="term" value="C:cell envelope"/>
    <property type="evidence" value="ECO:0007669"/>
    <property type="project" value="UniProtKB-SubCell"/>
</dbReference>
<comment type="similarity">
    <text evidence="2">Belongs to the bacterial solute-binding protein 1 family.</text>
</comment>
<evidence type="ECO:0000256" key="2">
    <source>
        <dbReference type="ARBA" id="ARBA00008520"/>
    </source>
</evidence>
<dbReference type="PANTHER" id="PTHR43649">
    <property type="entry name" value="ARABINOSE-BINDING PROTEIN-RELATED"/>
    <property type="match status" value="1"/>
</dbReference>
<organism evidence="5 6">
    <name type="scientific">Paenibacillus ginsengarvi</name>
    <dbReference type="NCBI Taxonomy" id="400777"/>
    <lineage>
        <taxon>Bacteria</taxon>
        <taxon>Bacillati</taxon>
        <taxon>Bacillota</taxon>
        <taxon>Bacilli</taxon>
        <taxon>Bacillales</taxon>
        <taxon>Paenibacillaceae</taxon>
        <taxon>Paenibacillus</taxon>
    </lineage>
</organism>
<evidence type="ECO:0000256" key="1">
    <source>
        <dbReference type="ARBA" id="ARBA00004196"/>
    </source>
</evidence>